<dbReference type="FunFam" id="2.60.40.60:FF:000178">
    <property type="entry name" value="Protocadherin Fat 2"/>
    <property type="match status" value="1"/>
</dbReference>
<dbReference type="FunFam" id="2.60.40.60:FF:000198">
    <property type="entry name" value="Protocadherin Fat 2"/>
    <property type="match status" value="1"/>
</dbReference>
<accession>A0A151NLA1</accession>
<evidence type="ECO:0000256" key="9">
    <source>
        <dbReference type="ARBA" id="ARBA00022989"/>
    </source>
</evidence>
<feature type="domain" description="EGF-like" evidence="16">
    <location>
        <begin position="3836"/>
        <end position="3872"/>
    </location>
</feature>
<dbReference type="FunFam" id="2.60.40.60:FF:000052">
    <property type="entry name" value="FAT atypical cadherin 1"/>
    <property type="match status" value="1"/>
</dbReference>
<dbReference type="InterPro" id="IPR015919">
    <property type="entry name" value="Cadherin-like_sf"/>
</dbReference>
<evidence type="ECO:0000256" key="5">
    <source>
        <dbReference type="ARBA" id="ARBA00022729"/>
    </source>
</evidence>
<feature type="domain" description="Cadherin" evidence="17">
    <location>
        <begin position="2357"/>
        <end position="2458"/>
    </location>
</feature>
<dbReference type="InterPro" id="IPR020894">
    <property type="entry name" value="Cadherin_CS"/>
</dbReference>
<dbReference type="FunFam" id="2.60.40.60:FF:000059">
    <property type="entry name" value="FAT atypical cadherin 3"/>
    <property type="match status" value="1"/>
</dbReference>
<feature type="domain" description="Cadherin" evidence="17">
    <location>
        <begin position="3197"/>
        <end position="3301"/>
    </location>
</feature>
<keyword evidence="4" id="KW-0812">Transmembrane</keyword>
<dbReference type="FunFam" id="2.60.40.60:FF:000037">
    <property type="entry name" value="FAT atypical cadherin 1"/>
    <property type="match status" value="1"/>
</dbReference>
<evidence type="ECO:0000259" key="17">
    <source>
        <dbReference type="PROSITE" id="PS50268"/>
    </source>
</evidence>
<keyword evidence="5" id="KW-0732">Signal</keyword>
<dbReference type="FunFam" id="2.60.40.60:FF:000194">
    <property type="entry name" value="FAT atypical cadherin 2"/>
    <property type="match status" value="1"/>
</dbReference>
<feature type="region of interest" description="Disordered" evidence="15">
    <location>
        <begin position="60"/>
        <end position="83"/>
    </location>
</feature>
<dbReference type="FunFam" id="2.60.40.60:FF:000024">
    <property type="entry name" value="FAT atypical cadherin 3"/>
    <property type="match status" value="1"/>
</dbReference>
<feature type="domain" description="Cadherin" evidence="17">
    <location>
        <begin position="694"/>
        <end position="798"/>
    </location>
</feature>
<dbReference type="FunFam" id="2.60.40.60:FF:000215">
    <property type="entry name" value="FAT atypical cadherin 2"/>
    <property type="match status" value="1"/>
</dbReference>
<feature type="domain" description="Cadherin" evidence="17">
    <location>
        <begin position="2250"/>
        <end position="2356"/>
    </location>
</feature>
<sequence length="4187" mass="459845">MLCEEGLGLEDTQSREGWIFRVTPPATFSLAARNLRCRNCSLQAPLWWDFSEARFSSLPPPWTPSHTAGAARGQETRRRGQRDGEFWERSLLLQQGLRGHPAMEAVTARCVLSLVILTYVESYVKMGIYMKDPDWAIRYRIASGDNAGLFKTEEHDNYMLIIQATERSFAYEAWAKVLVHILDRNDLKPLFSPPSYKVTIREDMPLKTTIGVVSATDADLGQNADFYYALNTRSHLFTVHPTSGVVMTAGRLNATHRGKHQLQVLAVDRMRKISEGNGFGNLASLVVQVEPSIKKPPVISSVTVTPPDSTEDLLYATLLAETYGSESEIESVDIVGGDPGRHFKAIKSLQAKDKSKPPLHSPVRVIHIPPPKHVSARFEKDVTSFKINPRTGLITTVRFMDFHEQPQFELDVTTTNSHAFATIVVDIIDCNNHAPSFTQSSYHSNFDENLSSGTSVLTVRATDQDHGENGFVTYSIANQKSVPFVIDPYSGTISTTKPMDYELMQRWYHLRVWAADWGSPFRHETEVYVSLMLSNLNDNAPVFEKANCNGSIPRDLPIGGAVAMVSAIDIDELQHVKYEIMSGNELRHFELNPISGVISLSTSFRDLPGGRLPFYSLKITATDGENYALPTSVNITVVSPGFPVQMQCEETGVLKQLTETIIHSIESQSQGHGQEDETTLNLYLINHHAPQFDDTFPRSIDIMETVPVNSTIVDLVAVDPDTGFNGKLVYVISDGNEDSCFTIDAETGLLQVFAPVDHERTSCYILNITVYDLGTPQKSAWKLLAVNVLDANDNAPKFPQGAYWVAIPEHVTTGTTIAQVKAEDVDTDGNGRIKYSLLTPTDKFAIHSVSGEVTVIGPLDRELWPRYVLKIEARDQPTTGHPLFSVTDVVVTLDDVNDNAPRCIPDLNAVKVPEDLPLGTILLFLETFDPDTGFGGEVAYSFLNDQEKVFHLDRSTGALSLEKELDYEKRDSYNLTVQVSDGGKPLSRSSLCHVEVTVLDVNENLHPPRFSSFVFTGWVQENSPEGTSVMTVAAQDADKGKDGELQYFIREGTGLSVFRIEKDTGTILTMGPLDREATSHYWLTVLAVDLGSVPLSSVTEIFIEVTDINDNPPLMSRPVFYTAVMENSPPNTSVLQLDASDPDSSSKGKLTFHILNGNPQGFFAIHPGTGLVSTTTRQLDREYKAEHILEVMVSDNGDPPLKSTSKVVIQVLDANDNPPTFPQKMFIAHLQERAASEVPLPVCRLIASDRDEGQNSQVTYSIEDDEEGIFIIDPATGVVLSRKAFTPLEYNILTVKATDGGSPPLSSIVRLHISWAPSPGPLSEPLAFDEPHFNFAVMETDPVNHMVGVISVEGGPRPTWFTIAGGDDDLDFDIEKSTGSVVIARPLDAKKKASYNLTIEVTDGSSVIRTQAFIHVIDINQHRPQFLESHYEVRIPEDAPPGMEILRVSATDEDHGKGLIYTLHGSTDPRSTRFFQLDPNSGALLTMEGFGSQSITQHIFTVMVRDQEVPIKRNFARVVIHVENCNIHSPQFTSIHYEAEALDSAAVGTEVIQVRALDQDQGANAEIHYSLQAGNSEGFFSVGPHSGIITVAQKLDRSKQERFTLIVKAEDQGFPQLQDSATVHVHIRPSDSTPPKFSEAEYVAEISESTAVGSPLVLVSATSLSPVSYEIKEGNRDGMFLVNYQSGLVSMQKSLDYEQVSFYQLKVRGTNMAGAFTDATVLIYVIDENDNAPTFVKPSFVGWILENAPVPSMVMDESNAPLVTHAADADQDANALLVYEILEPEAWKYFMIDPSMGTLTTHAEINYELIPVFHFTVYVHDSGNPILYASKPAKVTIYVKDVNDSPPVFPKVTYELSVLLPAHPGMELLTVQAQDPDSEVTYSLVEGNPDNAFSIHPFTGLLSMLNATSLGHYRELTVRASDGLYKSTALVKINLTETQETGLKFDRDLYTATVVENSTDQKTLVVLGVQGHQLNEPLFFSLLNGKEKFKMIQASGVLQTNGVGFDRETQDMHEVAVEVKDSRKPPRVSQVKVKVYVEDVNDNPPQFESVPYYTSVQDGTEPGDVLFQVSATDKDIGDNGAITYSFTEDYKYFWIDPYLGDISLKKPLDYQALNKYTLRVIAKDSGEPSLHAQEEVIVTVRNKSNPLFQSLYYRVKVPENIPLYSSILHIQARSPEGLRLIYNIIEEDALKLFNADFKTGVLTVIGQLDYESKTKHTFTVRATDTALGSFSEAAVEVEVEDMNDNPPVFSQMVFTASVSESLPAQTPVVQVSASDKDSGRNKAISYQILDDGSNAIKFFNIDANTGQITTAQPLDYETNHQFRVKVKATDHGTPPLSNEALVIVDVVDINDNPPEFSQLQYKAKVSEMATCGHIVVKVQALDPDSGDTTRLEYFILSGNENRHFTINTTSGIISMFNRCKKDLDSSYNLRISASDGVFKTTVPVYINTTNANRYSPAFQHQVYEAELAENAEVGTKVIELLAVDPDDGPYGTIDYTIINKLADEKFAIDDKGRVATLQKLDRENSTERIIAIKVMAKDGGGKVAFCTVKIILTDENDNPPQFKASEYTLSIQSNVSKGSPVIQILAYDADEGVNADVTYSVDSVEDIAEDLVEINAATGVVKVKESLAGLENRALNFKVKAEDNRPPHWNSLVPVNLQVVPREVSLPRFSEPLYTFSASEDLPEGAEIGSVKAFAEEPIIYSLVKGTTAESNKDEVFSLDKKTGVLKVHKPVDHETTKWYQVDVLAHCSHQETDLVSLVSVNIQVQDINDNKPVFEADPYKAFVMENMPSGTTVIQVTANDQDTGSDGQVTYSLEAESGHHLRGLFTIDGESGWITTLKELDCEAQGTYRFHVVATDHGRKVQMSSQTLVEVTVTDENDNAPRFTSELYKGLVIENAEPGQVVAMLSTLDADISEPNRRVTCYITEGDVLGQFSVDEIEGEWKIISKKPLDREDTEKYLLQVMASDGKFQATTEVEIFVLDINDNSPECSQILYTGKVSEDALPGLLILKVSATDPDVGSNAQITYSLHGPGAEDFRLDPHTGELTTSAPLDREQKPTYHLVAKATDGGGRSCQADITLVVEDANDNAPRFFPSHCTVAIFDNTTMKTPIAVVSARDLDEGPNAEVVYSLSDSADGHFSIEETTGVIRLEKPLKDAQLSAFKLTVRATDRGSPSPLSTLSTVTVSVVDLNEYLPVFLSPEYMAVVTEDAAVGTEVLNLSALTRDGMEDTEIKYEIVNGNDHRKFLLNPRTGTLYVNESLDFEVSHEYYLSIEGTRKGSASISDVTMVVINITDVNDHAPEFTQAPYAAEVREDMAVGEVILTVSAEDKDGALNNQVTYSIVGGNRLGHFAVHPKGGQIHVAKSLDREETPSYSLTLRATDSGQPVLFGDAAVRIRVLDVNDNPPRFFQLNYSAVVQESALVGTSVLELVLSDRDSPENGPPFSFQITEGNDGEAFDVTQDGLLVTSSVLNRRSKEQYLLQVQVSDSGIPPLSSSAFINIQIFITTSEKTFRGGVLGKIHATDRDPRDTLAYTLEALDRAVVLRFHHLSPEEFVGDHWRNLQRFLGNILAMQRQHIHLASLQPTEAADGVDLLLAIGEPRSTFYEPHILAKKISQSAGEMDQLVGLQMKKTIHVPCHGPDCTRRICKETIRLDPGLMSTYSTARLSVLTPRHSLEQVCSCNGTAVRFGGHSYLWYHHLSTRDWQIQFHLKTHQLHGVVLLINGTATAVLELVHGTLQLGTDLLFGGLLHPSHPQRITRGFRGCLDALRVDGNEVVLLPGERQAKGVVEQAGIKQCCSHAGACSSSPCLNDGMCAETHGGGYTCICPGLFSGHRCELGDDPCESKPCLHGGTCTPSTTGYSCQCPVQYLGDRCEKAAECRDNPIVTPAIVPTRWGVGPEEIAEIAVGLLGIAILVAVFVVSEFSKSVGVGTQAAPSIELSPLGDRSPARLDGTVPEQGSLVRTPELVTFTTGQAPKHRGTIVCSVAPHLPPAVPATHCEGETFAKSTWAREDLVYPAETTYWPPSYLVSDLQDYPHYDALPGPGKASPHLLPPPPPPPVDSEPVALYGGFPFPLDQSNKRAPIPPRYSNQNLEDFLPPGPTEIPATQCQNEYTAISCYPAQLVQSEGAPYPPDPGYKRVSMRLSVAQPSYADCEVGHQAGGRGPPLPPPSYEGSDMVESDYGSCEEVMF</sequence>
<dbReference type="PROSITE" id="PS00232">
    <property type="entry name" value="CADHERIN_1"/>
    <property type="match status" value="11"/>
</dbReference>
<dbReference type="CDD" id="cd00054">
    <property type="entry name" value="EGF_CA"/>
    <property type="match status" value="2"/>
</dbReference>
<dbReference type="PANTHER" id="PTHR24027">
    <property type="entry name" value="CADHERIN-23"/>
    <property type="match status" value="1"/>
</dbReference>
<protein>
    <submittedName>
        <fullName evidence="18">Protocadherin-23</fullName>
    </submittedName>
</protein>
<dbReference type="GO" id="GO:0016342">
    <property type="term" value="C:catenin complex"/>
    <property type="evidence" value="ECO:0007669"/>
    <property type="project" value="TreeGrafter"/>
</dbReference>
<dbReference type="GO" id="GO:0007156">
    <property type="term" value="P:homophilic cell adhesion via plasma membrane adhesion molecules"/>
    <property type="evidence" value="ECO:0007669"/>
    <property type="project" value="InterPro"/>
</dbReference>
<dbReference type="Pfam" id="PF00008">
    <property type="entry name" value="EGF"/>
    <property type="match status" value="1"/>
</dbReference>
<feature type="domain" description="Cadherin" evidence="17">
    <location>
        <begin position="544"/>
        <end position="692"/>
    </location>
</feature>
<feature type="domain" description="Cadherin" evidence="17">
    <location>
        <begin position="2563"/>
        <end position="2669"/>
    </location>
</feature>
<dbReference type="FunFam" id="2.60.40.60:FF:000053">
    <property type="entry name" value="FAT atypical cadherin 3"/>
    <property type="match status" value="1"/>
</dbReference>
<dbReference type="EMBL" id="AKHW03002664">
    <property type="protein sequence ID" value="KYO37574.1"/>
    <property type="molecule type" value="Genomic_DNA"/>
</dbReference>
<feature type="domain" description="Cadherin" evidence="17">
    <location>
        <begin position="2885"/>
        <end position="2989"/>
    </location>
</feature>
<reference evidence="18 19" key="1">
    <citation type="journal article" date="2012" name="Genome Biol.">
        <title>Sequencing three crocodilian genomes to illuminate the evolution of archosaurs and amniotes.</title>
        <authorList>
            <person name="St John J.A."/>
            <person name="Braun E.L."/>
            <person name="Isberg S.R."/>
            <person name="Miles L.G."/>
            <person name="Chong A.Y."/>
            <person name="Gongora J."/>
            <person name="Dalzell P."/>
            <person name="Moran C."/>
            <person name="Bed'hom B."/>
            <person name="Abzhanov A."/>
            <person name="Burgess S.C."/>
            <person name="Cooksey A.M."/>
            <person name="Castoe T.A."/>
            <person name="Crawford N.G."/>
            <person name="Densmore L.D."/>
            <person name="Drew J.C."/>
            <person name="Edwards S.V."/>
            <person name="Faircloth B.C."/>
            <person name="Fujita M.K."/>
            <person name="Greenwold M.J."/>
            <person name="Hoffmann F.G."/>
            <person name="Howard J.M."/>
            <person name="Iguchi T."/>
            <person name="Janes D.E."/>
            <person name="Khan S.Y."/>
            <person name="Kohno S."/>
            <person name="de Koning A.J."/>
            <person name="Lance S.L."/>
            <person name="McCarthy F.M."/>
            <person name="McCormack J.E."/>
            <person name="Merchant M.E."/>
            <person name="Peterson D.G."/>
            <person name="Pollock D.D."/>
            <person name="Pourmand N."/>
            <person name="Raney B.J."/>
            <person name="Roessler K.A."/>
            <person name="Sanford J.R."/>
            <person name="Sawyer R.H."/>
            <person name="Schmidt C.J."/>
            <person name="Triplett E.W."/>
            <person name="Tuberville T.D."/>
            <person name="Venegas-Anaya M."/>
            <person name="Howard J.T."/>
            <person name="Jarvis E.D."/>
            <person name="Guillette L.J.Jr."/>
            <person name="Glenn T.C."/>
            <person name="Green R.E."/>
            <person name="Ray D.A."/>
        </authorList>
    </citation>
    <scope>NUCLEOTIDE SEQUENCE [LARGE SCALE GENOMIC DNA]</scope>
    <source>
        <strain evidence="18">KSC_2009_1</strain>
    </source>
</reference>
<comment type="caution">
    <text evidence="18">The sequence shown here is derived from an EMBL/GenBank/DDBJ whole genome shotgun (WGS) entry which is preliminary data.</text>
</comment>
<dbReference type="Pfam" id="PF00028">
    <property type="entry name" value="Cadherin"/>
    <property type="match status" value="27"/>
</dbReference>
<feature type="domain" description="Cadherin" evidence="17">
    <location>
        <begin position="1744"/>
        <end position="1849"/>
    </location>
</feature>
<feature type="domain" description="Cadherin" evidence="17">
    <location>
        <begin position="2149"/>
        <end position="2249"/>
    </location>
</feature>
<dbReference type="FunFam" id="2.60.40.60:FF:000116">
    <property type="entry name" value="Dachsous cadherin-related 2"/>
    <property type="match status" value="1"/>
</dbReference>
<evidence type="ECO:0000256" key="2">
    <source>
        <dbReference type="ARBA" id="ARBA00022475"/>
    </source>
</evidence>
<keyword evidence="12" id="KW-0325">Glycoprotein</keyword>
<dbReference type="SMART" id="SM00179">
    <property type="entry name" value="EGF_CA"/>
    <property type="match status" value="2"/>
</dbReference>
<keyword evidence="3 14" id="KW-0245">EGF-like domain</keyword>
<evidence type="ECO:0000256" key="6">
    <source>
        <dbReference type="ARBA" id="ARBA00022737"/>
    </source>
</evidence>
<dbReference type="GO" id="GO:0016477">
    <property type="term" value="P:cell migration"/>
    <property type="evidence" value="ECO:0007669"/>
    <property type="project" value="TreeGrafter"/>
</dbReference>
<feature type="disulfide bond" evidence="14">
    <location>
        <begin position="3824"/>
        <end position="3833"/>
    </location>
</feature>
<evidence type="ECO:0000256" key="14">
    <source>
        <dbReference type="PROSITE-ProRule" id="PRU00076"/>
    </source>
</evidence>
<dbReference type="FunFam" id="2.60.40.60:FF:000026">
    <property type="entry name" value="FAT atypical cadherin 1"/>
    <property type="match status" value="2"/>
</dbReference>
<evidence type="ECO:0000256" key="13">
    <source>
        <dbReference type="PROSITE-ProRule" id="PRU00043"/>
    </source>
</evidence>
<evidence type="ECO:0000256" key="10">
    <source>
        <dbReference type="ARBA" id="ARBA00023136"/>
    </source>
</evidence>
<evidence type="ECO:0000259" key="16">
    <source>
        <dbReference type="PROSITE" id="PS50026"/>
    </source>
</evidence>
<dbReference type="InterPro" id="IPR000742">
    <property type="entry name" value="EGF"/>
</dbReference>
<dbReference type="GO" id="GO:0045296">
    <property type="term" value="F:cadherin binding"/>
    <property type="evidence" value="ECO:0007669"/>
    <property type="project" value="TreeGrafter"/>
</dbReference>
<evidence type="ECO:0000313" key="18">
    <source>
        <dbReference type="EMBL" id="KYO37574.1"/>
    </source>
</evidence>
<dbReference type="InterPro" id="IPR039808">
    <property type="entry name" value="Cadherin"/>
</dbReference>
<evidence type="ECO:0000256" key="1">
    <source>
        <dbReference type="ARBA" id="ARBA00004162"/>
    </source>
</evidence>
<dbReference type="InterPro" id="IPR013320">
    <property type="entry name" value="ConA-like_dom_sf"/>
</dbReference>
<feature type="domain" description="Cadherin" evidence="17">
    <location>
        <begin position="1533"/>
        <end position="1637"/>
    </location>
</feature>
<evidence type="ECO:0000256" key="11">
    <source>
        <dbReference type="ARBA" id="ARBA00023157"/>
    </source>
</evidence>
<dbReference type="FunFam" id="2.60.40.60:FF:000089">
    <property type="entry name" value="FAT atypical cadherin 1"/>
    <property type="match status" value="1"/>
</dbReference>
<dbReference type="FunFam" id="2.60.40.60:FF:000032">
    <property type="entry name" value="FAT atypical cadherin 1"/>
    <property type="match status" value="1"/>
</dbReference>
<feature type="domain" description="Cadherin" evidence="17">
    <location>
        <begin position="1116"/>
        <end position="1221"/>
    </location>
</feature>
<name>A0A151NLA1_ALLMI</name>
<comment type="subcellular location">
    <subcellularLocation>
        <location evidence="1">Cell membrane</location>
        <topology evidence="1">Single-pass membrane protein</topology>
    </subcellularLocation>
</comment>
<feature type="domain" description="Cadherin" evidence="17">
    <location>
        <begin position="1850"/>
        <end position="1945"/>
    </location>
</feature>
<keyword evidence="11 14" id="KW-1015">Disulfide bond</keyword>
<evidence type="ECO:0000256" key="4">
    <source>
        <dbReference type="ARBA" id="ARBA00022692"/>
    </source>
</evidence>
<feature type="domain" description="Cadherin" evidence="17">
    <location>
        <begin position="2670"/>
        <end position="2775"/>
    </location>
</feature>
<feature type="domain" description="Cadherin" evidence="17">
    <location>
        <begin position="3407"/>
        <end position="3501"/>
    </location>
</feature>
<keyword evidence="19" id="KW-1185">Reference proteome</keyword>
<dbReference type="SUPFAM" id="SSF49899">
    <property type="entry name" value="Concanavalin A-like lectins/glucanases"/>
    <property type="match status" value="1"/>
</dbReference>
<dbReference type="SMART" id="SM00112">
    <property type="entry name" value="CA"/>
    <property type="match status" value="32"/>
</dbReference>
<dbReference type="SUPFAM" id="SSF49313">
    <property type="entry name" value="Cadherin-like"/>
    <property type="match status" value="32"/>
</dbReference>
<feature type="compositionally biased region" description="Basic and acidic residues" evidence="15">
    <location>
        <begin position="74"/>
        <end position="83"/>
    </location>
</feature>
<feature type="domain" description="EGF-like" evidence="16">
    <location>
        <begin position="3797"/>
        <end position="3834"/>
    </location>
</feature>
<dbReference type="FunFam" id="2.60.40.60:FF:000071">
    <property type="entry name" value="FAT atypical cadherin 1"/>
    <property type="match status" value="1"/>
</dbReference>
<feature type="domain" description="Cadherin" evidence="17">
    <location>
        <begin position="192"/>
        <end position="299"/>
    </location>
</feature>
<feature type="domain" description="Cadherin" evidence="17">
    <location>
        <begin position="1638"/>
        <end position="1735"/>
    </location>
</feature>
<dbReference type="FunFam" id="2.60.40.60:FF:000075">
    <property type="entry name" value="FAT atypical cadherin 1"/>
    <property type="match status" value="1"/>
</dbReference>
<dbReference type="FunFam" id="2.60.40.60:FF:000066">
    <property type="entry name" value="FAT atypical cadherin 1"/>
    <property type="match status" value="1"/>
</dbReference>
<keyword evidence="10" id="KW-0472">Membrane</keyword>
<dbReference type="FunFam" id="2.60.40.60:FF:000021">
    <property type="entry name" value="FAT atypical cadherin 1"/>
    <property type="match status" value="2"/>
</dbReference>
<dbReference type="eggNOG" id="KOG1219">
    <property type="taxonomic scope" value="Eukaryota"/>
</dbReference>
<keyword evidence="9" id="KW-1133">Transmembrane helix</keyword>
<dbReference type="FunFam" id="2.60.40.60:FF:000065">
    <property type="entry name" value="FAT atypical cadherin 1"/>
    <property type="match status" value="1"/>
</dbReference>
<dbReference type="FunFam" id="2.60.40.60:FF:000041">
    <property type="entry name" value="FAT atypical cadherin 1"/>
    <property type="match status" value="1"/>
</dbReference>
<dbReference type="Gene3D" id="2.10.25.10">
    <property type="entry name" value="Laminin"/>
    <property type="match status" value="2"/>
</dbReference>
<dbReference type="PROSITE" id="PS00022">
    <property type="entry name" value="EGF_1"/>
    <property type="match status" value="2"/>
</dbReference>
<organism evidence="18 19">
    <name type="scientific">Alligator mississippiensis</name>
    <name type="common">American alligator</name>
    <dbReference type="NCBI Taxonomy" id="8496"/>
    <lineage>
        <taxon>Eukaryota</taxon>
        <taxon>Metazoa</taxon>
        <taxon>Chordata</taxon>
        <taxon>Craniata</taxon>
        <taxon>Vertebrata</taxon>
        <taxon>Euteleostomi</taxon>
        <taxon>Archelosauria</taxon>
        <taxon>Archosauria</taxon>
        <taxon>Crocodylia</taxon>
        <taxon>Alligatoridae</taxon>
        <taxon>Alligatorinae</taxon>
        <taxon>Alligator</taxon>
    </lineage>
</organism>
<dbReference type="PANTHER" id="PTHR24027:SF106">
    <property type="entry name" value="CADHERIN-18"/>
    <property type="match status" value="1"/>
</dbReference>
<feature type="domain" description="Cadherin" evidence="17">
    <location>
        <begin position="3302"/>
        <end position="3406"/>
    </location>
</feature>
<feature type="domain" description="Cadherin" evidence="17">
    <location>
        <begin position="1427"/>
        <end position="1532"/>
    </location>
</feature>
<evidence type="ECO:0000256" key="3">
    <source>
        <dbReference type="ARBA" id="ARBA00022536"/>
    </source>
</evidence>
<feature type="domain" description="Cadherin" evidence="17">
    <location>
        <begin position="2776"/>
        <end position="2884"/>
    </location>
</feature>
<evidence type="ECO:0000256" key="12">
    <source>
        <dbReference type="ARBA" id="ARBA00023180"/>
    </source>
</evidence>
<comment type="caution">
    <text evidence="14">Lacks conserved residue(s) required for the propagation of feature annotation.</text>
</comment>
<dbReference type="FunFam" id="2.60.40.60:FF:000051">
    <property type="entry name" value="FAT atypical cadherin 1"/>
    <property type="match status" value="1"/>
</dbReference>
<dbReference type="PROSITE" id="PS50268">
    <property type="entry name" value="CADHERIN_2"/>
    <property type="match status" value="32"/>
</dbReference>
<feature type="domain" description="Cadherin" evidence="17">
    <location>
        <begin position="1222"/>
        <end position="1333"/>
    </location>
</feature>
<feature type="domain" description="Cadherin" evidence="17">
    <location>
        <begin position="150"/>
        <end position="191"/>
    </location>
</feature>
<feature type="domain" description="Cadherin" evidence="17">
    <location>
        <begin position="2990"/>
        <end position="3091"/>
    </location>
</feature>
<keyword evidence="8" id="KW-0130">Cell adhesion</keyword>
<feature type="domain" description="Cadherin" evidence="17">
    <location>
        <begin position="1011"/>
        <end position="1120"/>
    </location>
</feature>
<feature type="domain" description="Cadherin" evidence="17">
    <location>
        <begin position="2048"/>
        <end position="2148"/>
    </location>
</feature>
<dbReference type="SMART" id="SM00181">
    <property type="entry name" value="EGF"/>
    <property type="match status" value="2"/>
</dbReference>
<dbReference type="GO" id="GO:0007163">
    <property type="term" value="P:establishment or maintenance of cell polarity"/>
    <property type="evidence" value="ECO:0007669"/>
    <property type="project" value="UniProtKB-ARBA"/>
</dbReference>
<evidence type="ECO:0000256" key="7">
    <source>
        <dbReference type="ARBA" id="ARBA00022837"/>
    </source>
</evidence>
<dbReference type="GO" id="GO:0005509">
    <property type="term" value="F:calcium ion binding"/>
    <property type="evidence" value="ECO:0007669"/>
    <property type="project" value="UniProtKB-UniRule"/>
</dbReference>
<dbReference type="Gene3D" id="2.60.40.60">
    <property type="entry name" value="Cadherins"/>
    <property type="match status" value="31"/>
</dbReference>
<dbReference type="InterPro" id="IPR002126">
    <property type="entry name" value="Cadherin-like_dom"/>
</dbReference>
<feature type="domain" description="Cadherin" evidence="17">
    <location>
        <begin position="904"/>
        <end position="1010"/>
    </location>
</feature>
<dbReference type="GO" id="GO:0008013">
    <property type="term" value="F:beta-catenin binding"/>
    <property type="evidence" value="ECO:0007669"/>
    <property type="project" value="TreeGrafter"/>
</dbReference>
<feature type="domain" description="Cadherin" evidence="17">
    <location>
        <begin position="3092"/>
        <end position="3196"/>
    </location>
</feature>
<feature type="domain" description="Cadherin" evidence="17">
    <location>
        <begin position="2459"/>
        <end position="2562"/>
    </location>
</feature>
<feature type="domain" description="Cadherin" evidence="17">
    <location>
        <begin position="1361"/>
        <end position="1426"/>
    </location>
</feature>
<dbReference type="FunFam" id="2.60.40.60:FF:000058">
    <property type="entry name" value="FAT atypical cadherin 3"/>
    <property type="match status" value="1"/>
</dbReference>
<keyword evidence="7 13" id="KW-0106">Calcium</keyword>
<dbReference type="FunFam" id="2.60.40.60:FF:000039">
    <property type="entry name" value="FAT atypical cadherin 3"/>
    <property type="match status" value="1"/>
</dbReference>
<dbReference type="FunFam" id="2.10.25.10:FF:000095">
    <property type="entry name" value="Notch, isoform B"/>
    <property type="match status" value="1"/>
</dbReference>
<feature type="domain" description="Cadherin" evidence="17">
    <location>
        <begin position="799"/>
        <end position="903"/>
    </location>
</feature>
<dbReference type="FunFam" id="2.60.40.60:FF:000033">
    <property type="entry name" value="FAT atypical cadherin 1"/>
    <property type="match status" value="1"/>
</dbReference>
<keyword evidence="6" id="KW-0677">Repeat</keyword>
<dbReference type="Proteomes" id="UP000050525">
    <property type="component" value="Unassembled WGS sequence"/>
</dbReference>
<dbReference type="FunFam" id="2.60.40.60:FF:000084">
    <property type="entry name" value="FAT atypical cadherin 3"/>
    <property type="match status" value="1"/>
</dbReference>
<keyword evidence="2" id="KW-1003">Cell membrane</keyword>
<evidence type="ECO:0000313" key="19">
    <source>
        <dbReference type="Proteomes" id="UP000050525"/>
    </source>
</evidence>
<dbReference type="PRINTS" id="PR00205">
    <property type="entry name" value="CADHERIN"/>
</dbReference>
<dbReference type="SUPFAM" id="SSF57196">
    <property type="entry name" value="EGF/Laminin"/>
    <property type="match status" value="2"/>
</dbReference>
<evidence type="ECO:0000256" key="8">
    <source>
        <dbReference type="ARBA" id="ARBA00022889"/>
    </source>
</evidence>
<dbReference type="FunFam" id="2.60.40.60:FF:000015">
    <property type="entry name" value="FAT atypical cadherin 1"/>
    <property type="match status" value="1"/>
</dbReference>
<proteinExistence type="predicted"/>
<feature type="domain" description="Cadherin" evidence="17">
    <location>
        <begin position="1946"/>
        <end position="2047"/>
    </location>
</feature>
<dbReference type="STRING" id="8496.A0A151NLA1"/>
<feature type="region of interest" description="Disordered" evidence="15">
    <location>
        <begin position="4152"/>
        <end position="4176"/>
    </location>
</feature>
<evidence type="ECO:0000256" key="15">
    <source>
        <dbReference type="SAM" id="MobiDB-lite"/>
    </source>
</evidence>
<gene>
    <name evidence="18" type="primary">DCHS2</name>
    <name evidence="18" type="ORF">Y1Q_0010973</name>
</gene>
<feature type="domain" description="Cadherin" evidence="17">
    <location>
        <begin position="385"/>
        <end position="437"/>
    </location>
</feature>
<dbReference type="PROSITE" id="PS50026">
    <property type="entry name" value="EGF_3"/>
    <property type="match status" value="2"/>
</dbReference>
<dbReference type="CDD" id="cd11304">
    <property type="entry name" value="Cadherin_repeat"/>
    <property type="match status" value="30"/>
</dbReference>
<dbReference type="FunFam" id="2.60.40.60:FF:000061">
    <property type="entry name" value="FAT atypical cadherin 3"/>
    <property type="match status" value="1"/>
</dbReference>
<dbReference type="FunFam" id="2.60.40.60:FF:000080">
    <property type="entry name" value="FAT atypical cadherin 1"/>
    <property type="match status" value="1"/>
</dbReference>
<feature type="domain" description="Cadherin" evidence="17">
    <location>
        <begin position="438"/>
        <end position="543"/>
    </location>
</feature>
<dbReference type="FunFam" id="2.60.40.60:FF:000020">
    <property type="entry name" value="Dachsous cadherin-related 1b"/>
    <property type="match status" value="1"/>
</dbReference>
<dbReference type="InterPro" id="IPR001881">
    <property type="entry name" value="EGF-like_Ca-bd_dom"/>
</dbReference>
<feature type="disulfide bond" evidence="14">
    <location>
        <begin position="3862"/>
        <end position="3871"/>
    </location>
</feature>